<dbReference type="EMBL" id="JADGJW010000991">
    <property type="protein sequence ID" value="KAJ3208506.1"/>
    <property type="molecule type" value="Genomic_DNA"/>
</dbReference>
<name>A0AAD5TV28_9FUNG</name>
<proteinExistence type="predicted"/>
<dbReference type="AlphaFoldDB" id="A0AAD5TV28"/>
<comment type="caution">
    <text evidence="1">The sequence shown here is derived from an EMBL/GenBank/DDBJ whole genome shotgun (WGS) entry which is preliminary data.</text>
</comment>
<feature type="non-terminal residue" evidence="1">
    <location>
        <position position="1"/>
    </location>
</feature>
<keyword evidence="2" id="KW-1185">Reference proteome</keyword>
<dbReference type="Proteomes" id="UP001211065">
    <property type="component" value="Unassembled WGS sequence"/>
</dbReference>
<reference evidence="1" key="1">
    <citation type="submission" date="2020-05" db="EMBL/GenBank/DDBJ databases">
        <title>Phylogenomic resolution of chytrid fungi.</title>
        <authorList>
            <person name="Stajich J.E."/>
            <person name="Amses K."/>
            <person name="Simmons R."/>
            <person name="Seto K."/>
            <person name="Myers J."/>
            <person name="Bonds A."/>
            <person name="Quandt C.A."/>
            <person name="Barry K."/>
            <person name="Liu P."/>
            <person name="Grigoriev I."/>
            <person name="Longcore J.E."/>
            <person name="James T.Y."/>
        </authorList>
    </citation>
    <scope>NUCLEOTIDE SEQUENCE</scope>
    <source>
        <strain evidence="1">JEL0476</strain>
    </source>
</reference>
<evidence type="ECO:0000313" key="2">
    <source>
        <dbReference type="Proteomes" id="UP001211065"/>
    </source>
</evidence>
<evidence type="ECO:0000313" key="1">
    <source>
        <dbReference type="EMBL" id="KAJ3208506.1"/>
    </source>
</evidence>
<protein>
    <submittedName>
        <fullName evidence="1">Uncharacterized protein</fullName>
    </submittedName>
</protein>
<sequence>ITKTMNFEKTEDGNVRCVEISGVVAINIEGLTSDSWIIEIVNLGSGVATPFTGTTEPGF</sequence>
<gene>
    <name evidence="1" type="ORF">HK099_008715</name>
</gene>
<organism evidence="1 2">
    <name type="scientific">Clydaea vesicula</name>
    <dbReference type="NCBI Taxonomy" id="447962"/>
    <lineage>
        <taxon>Eukaryota</taxon>
        <taxon>Fungi</taxon>
        <taxon>Fungi incertae sedis</taxon>
        <taxon>Chytridiomycota</taxon>
        <taxon>Chytridiomycota incertae sedis</taxon>
        <taxon>Chytridiomycetes</taxon>
        <taxon>Lobulomycetales</taxon>
        <taxon>Lobulomycetaceae</taxon>
        <taxon>Clydaea</taxon>
    </lineage>
</organism>
<accession>A0AAD5TV28</accession>